<evidence type="ECO:0000313" key="2">
    <source>
        <dbReference type="EMBL" id="MFA1610036.1"/>
    </source>
</evidence>
<proteinExistence type="predicted"/>
<dbReference type="Gene3D" id="3.40.50.300">
    <property type="entry name" value="P-loop containing nucleotide triphosphate hydrolases"/>
    <property type="match status" value="1"/>
</dbReference>
<dbReference type="AlphaFoldDB" id="A0ABD5MFD1"/>
<evidence type="ECO:0000313" key="3">
    <source>
        <dbReference type="Proteomes" id="UP001570511"/>
    </source>
</evidence>
<dbReference type="InterPro" id="IPR027417">
    <property type="entry name" value="P-loop_NTPase"/>
</dbReference>
<keyword evidence="3" id="KW-1185">Reference proteome</keyword>
<sequence>MVGSWTAYAILFDDVVDLKQELENQIEEYDEQLSEIERNQIIYELTEEARDGECPICGNEDIEYLKQHDHENHDEDLKEQITERIVELREMRDRLDSVEAPEDAPGDKQVRLEEITDEIDEKQERRDELLDELGGVPDESERDTLEQNIKQLENDIRDLREDIEDREEKIQKKNQEIKKLENKREERSSNKDLEEVADKIEAAKTAIEKLKKIREEHVREKRKKIRDEMNEVFNQVAQSEFMSERYKGLDFRGSPDEDDSYVLQLIEVDGETKDMVNHQPSAGESQLTALSFIFGLNKYARYSSTIVFDTVAGRLDLTNSEAQGEFFASLDEPLLLLVTDSELRDLGESVQQEIGAHYEIKPDGKDSELNKVK</sequence>
<comment type="caution">
    <text evidence="2">The sequence shown here is derived from an EMBL/GenBank/DDBJ whole genome shotgun (WGS) entry which is preliminary data.</text>
</comment>
<dbReference type="Proteomes" id="UP001570511">
    <property type="component" value="Unassembled WGS sequence"/>
</dbReference>
<accession>A0ABD5MFD1</accession>
<reference evidence="2 3" key="1">
    <citation type="submission" date="2024-08" db="EMBL/GenBank/DDBJ databases">
        <title>Halobellus sp. MBLA0158 whole genome sequence.</title>
        <authorList>
            <person name="Hwang C.Y."/>
            <person name="Cho E.-S."/>
            <person name="Seo M.-J."/>
        </authorList>
    </citation>
    <scope>NUCLEOTIDE SEQUENCE [LARGE SCALE GENOMIC DNA]</scope>
    <source>
        <strain evidence="2 3">MBLA0158</strain>
    </source>
</reference>
<organism evidence="2 3">
    <name type="scientific">Halobellus rubicundus</name>
    <dbReference type="NCBI Taxonomy" id="2996466"/>
    <lineage>
        <taxon>Archaea</taxon>
        <taxon>Methanobacteriati</taxon>
        <taxon>Methanobacteriota</taxon>
        <taxon>Stenosarchaea group</taxon>
        <taxon>Halobacteria</taxon>
        <taxon>Halobacteriales</taxon>
        <taxon>Haloferacaceae</taxon>
        <taxon>Halobellus</taxon>
    </lineage>
</organism>
<keyword evidence="1" id="KW-0175">Coiled coil</keyword>
<name>A0ABD5MFD1_9EURY</name>
<feature type="coiled-coil region" evidence="1">
    <location>
        <begin position="78"/>
        <end position="223"/>
    </location>
</feature>
<dbReference type="SUPFAM" id="SSF52540">
    <property type="entry name" value="P-loop containing nucleoside triphosphate hydrolases"/>
    <property type="match status" value="1"/>
</dbReference>
<gene>
    <name evidence="2" type="ORF">OS889_03320</name>
</gene>
<dbReference type="EMBL" id="JBGNYA010000001">
    <property type="protein sequence ID" value="MFA1610036.1"/>
    <property type="molecule type" value="Genomic_DNA"/>
</dbReference>
<dbReference type="RefSeq" id="WP_372387254.1">
    <property type="nucleotide sequence ID" value="NZ_JBGNYA010000001.1"/>
</dbReference>
<protein>
    <recommendedName>
        <fullName evidence="4">Chromosome segregation protein SMC</fullName>
    </recommendedName>
</protein>
<feature type="coiled-coil region" evidence="1">
    <location>
        <begin position="8"/>
        <end position="39"/>
    </location>
</feature>
<evidence type="ECO:0008006" key="4">
    <source>
        <dbReference type="Google" id="ProtNLM"/>
    </source>
</evidence>
<evidence type="ECO:0000256" key="1">
    <source>
        <dbReference type="SAM" id="Coils"/>
    </source>
</evidence>